<keyword evidence="3" id="KW-0399">Innate immunity</keyword>
<dbReference type="Bgee" id="ENSELUG00000015935">
    <property type="expression patterns" value="Expressed in pharyngeal gill and 15 other cell types or tissues"/>
</dbReference>
<reference evidence="10" key="4">
    <citation type="submission" date="2025-09" db="UniProtKB">
        <authorList>
            <consortium name="Ensembl"/>
        </authorList>
    </citation>
    <scope>IDENTIFICATION</scope>
</reference>
<dbReference type="SMART" id="SM01289">
    <property type="entry name" value="PYRIN"/>
    <property type="match status" value="1"/>
</dbReference>
<dbReference type="GeneTree" id="ENSGT00940000164898"/>
<organism evidence="10 11">
    <name type="scientific">Esox lucius</name>
    <name type="common">Northern pike</name>
    <dbReference type="NCBI Taxonomy" id="8010"/>
    <lineage>
        <taxon>Eukaryota</taxon>
        <taxon>Metazoa</taxon>
        <taxon>Chordata</taxon>
        <taxon>Craniata</taxon>
        <taxon>Vertebrata</taxon>
        <taxon>Euteleostomi</taxon>
        <taxon>Actinopterygii</taxon>
        <taxon>Neopterygii</taxon>
        <taxon>Teleostei</taxon>
        <taxon>Protacanthopterygii</taxon>
        <taxon>Esociformes</taxon>
        <taxon>Esocidae</taxon>
        <taxon>Esox</taxon>
    </lineage>
</organism>
<dbReference type="AlphaFoldDB" id="A0A6Q2ZQ74"/>
<feature type="domain" description="Pyrin" evidence="9">
    <location>
        <begin position="19"/>
        <end position="89"/>
    </location>
</feature>
<dbReference type="GO" id="GO:0042981">
    <property type="term" value="P:regulation of apoptotic process"/>
    <property type="evidence" value="ECO:0007669"/>
    <property type="project" value="InterPro"/>
</dbReference>
<proteinExistence type="predicted"/>
<evidence type="ECO:0000256" key="6">
    <source>
        <dbReference type="ARBA" id="ARBA00023233"/>
    </source>
</evidence>
<dbReference type="CDD" id="cd08330">
    <property type="entry name" value="CARD_ASC_NALP1"/>
    <property type="match status" value="1"/>
</dbReference>
<evidence type="ECO:0000313" key="10">
    <source>
        <dbReference type="Ensembl" id="ENSELUP00000079972.2"/>
    </source>
</evidence>
<reference evidence="10" key="2">
    <citation type="submission" date="2020-02" db="EMBL/GenBank/DDBJ databases">
        <title>Esox lucius (northern pike) genome, fEsoLuc1, primary haplotype.</title>
        <authorList>
            <person name="Myers G."/>
            <person name="Karagic N."/>
            <person name="Meyer A."/>
            <person name="Pippel M."/>
            <person name="Reichard M."/>
            <person name="Winkler S."/>
            <person name="Tracey A."/>
            <person name="Sims Y."/>
            <person name="Howe K."/>
            <person name="Rhie A."/>
            <person name="Formenti G."/>
            <person name="Durbin R."/>
            <person name="Fedrigo O."/>
            <person name="Jarvis E.D."/>
        </authorList>
    </citation>
    <scope>NUCLEOTIDE SEQUENCE [LARGE SCALE GENOMIC DNA]</scope>
</reference>
<dbReference type="InterPro" id="IPR001315">
    <property type="entry name" value="CARD"/>
</dbReference>
<dbReference type="CDD" id="cd08321">
    <property type="entry name" value="Pyrin_ASC-like"/>
    <property type="match status" value="1"/>
</dbReference>
<dbReference type="Ensembl" id="ENSELUT00000050791.2">
    <property type="protein sequence ID" value="ENSELUP00000079972.2"/>
    <property type="gene ID" value="ENSELUG00000041329.1"/>
</dbReference>
<dbReference type="InterPro" id="IPR033516">
    <property type="entry name" value="CARD8/ASC/NALP1_CARD"/>
</dbReference>
<dbReference type="PANTHER" id="PTHR46985">
    <property type="entry name" value="NACHT, LRR AND PYD DOMAINS-CONTAINING PROTEIN 1"/>
    <property type="match status" value="1"/>
</dbReference>
<keyword evidence="4" id="KW-0391">Immunity</keyword>
<accession>A0A6Q2ZQ74</accession>
<evidence type="ECO:0008006" key="12">
    <source>
        <dbReference type="Google" id="ProtNLM"/>
    </source>
</evidence>
<name>A0A6Q2ZQ74_ESOLU</name>
<dbReference type="Pfam" id="PF00619">
    <property type="entry name" value="CARD"/>
    <property type="match status" value="1"/>
</dbReference>
<evidence type="ECO:0000256" key="2">
    <source>
        <dbReference type="ARBA" id="ARBA00022490"/>
    </source>
</evidence>
<reference evidence="10" key="3">
    <citation type="submission" date="2025-08" db="UniProtKB">
        <authorList>
            <consortium name="Ensembl"/>
        </authorList>
    </citation>
    <scope>IDENTIFICATION</scope>
</reference>
<dbReference type="Proteomes" id="UP000265140">
    <property type="component" value="Chromosome 20"/>
</dbReference>
<evidence type="ECO:0000256" key="4">
    <source>
        <dbReference type="ARBA" id="ARBA00022859"/>
    </source>
</evidence>
<dbReference type="GO" id="GO:0006954">
    <property type="term" value="P:inflammatory response"/>
    <property type="evidence" value="ECO:0007669"/>
    <property type="project" value="UniProtKB-KW"/>
</dbReference>
<comment type="subcellular location">
    <subcellularLocation>
        <location evidence="1">Inflammasome</location>
    </subcellularLocation>
</comment>
<evidence type="ECO:0000259" key="9">
    <source>
        <dbReference type="PROSITE" id="PS50824"/>
    </source>
</evidence>
<evidence type="ECO:0000256" key="5">
    <source>
        <dbReference type="ARBA" id="ARBA00023198"/>
    </source>
</evidence>
<keyword evidence="2" id="KW-0963">Cytoplasm</keyword>
<evidence type="ECO:0000259" key="8">
    <source>
        <dbReference type="PROSITE" id="PS50209"/>
    </source>
</evidence>
<sequence length="193" mass="21699">LPPFISVKIKRRGKILAGLKRFRRKLCDCKRDQGPVIRFGKVEKADADDLVLILIRTYTENGALDVAIEVLEAIGDKESAEELMDFQKSRNKSPGPSVPGDPGNTFNTMVQLCIAFFSGQHFVDPILDSLLQRKVIQQSAYSDVRSERTSQKRMRELYEGPVKGFGVSGKDIFLEILTEHEPYLISDLKGNEV</sequence>
<evidence type="ECO:0000256" key="7">
    <source>
        <dbReference type="SAM" id="MobiDB-lite"/>
    </source>
</evidence>
<feature type="region of interest" description="Disordered" evidence="7">
    <location>
        <begin position="83"/>
        <end position="102"/>
    </location>
</feature>
<evidence type="ECO:0000313" key="11">
    <source>
        <dbReference type="Proteomes" id="UP000265140"/>
    </source>
</evidence>
<reference evidence="11" key="1">
    <citation type="journal article" date="2014" name="PLoS ONE">
        <title>The genome and linkage map of the northern pike (Esox lucius): conserved synteny revealed between the salmonid sister group and the Neoteleostei.</title>
        <authorList>
            <person name="Rondeau E.B."/>
            <person name="Minkley D.R."/>
            <person name="Leong J.S."/>
            <person name="Messmer A.M."/>
            <person name="Jantzen J.R."/>
            <person name="von Schalburg K.R."/>
            <person name="Lemon C."/>
            <person name="Bird N.H."/>
            <person name="Koop B.F."/>
        </authorList>
    </citation>
    <scope>NUCLEOTIDE SEQUENCE</scope>
</reference>
<dbReference type="SUPFAM" id="SSF47986">
    <property type="entry name" value="DEATH domain"/>
    <property type="match status" value="2"/>
</dbReference>
<keyword evidence="11" id="KW-1185">Reference proteome</keyword>
<dbReference type="InterPro" id="IPR004020">
    <property type="entry name" value="DAPIN"/>
</dbReference>
<dbReference type="PROSITE" id="PS50824">
    <property type="entry name" value="DAPIN"/>
    <property type="match status" value="1"/>
</dbReference>
<keyword evidence="5" id="KW-0395">Inflammatory response</keyword>
<gene>
    <name evidence="10" type="primary">PYCARD</name>
</gene>
<dbReference type="PANTHER" id="PTHR46985:SF2">
    <property type="entry name" value="APOPTOSIS-ASSOCIATED SPECK-LIKE PROTEIN CONTAINING A CARD"/>
    <property type="match status" value="1"/>
</dbReference>
<feature type="domain" description="CARD" evidence="8">
    <location>
        <begin position="123"/>
        <end position="192"/>
    </location>
</feature>
<evidence type="ECO:0000256" key="1">
    <source>
        <dbReference type="ARBA" id="ARBA00004110"/>
    </source>
</evidence>
<dbReference type="InterPro" id="IPR011029">
    <property type="entry name" value="DEATH-like_dom_sf"/>
</dbReference>
<protein>
    <recommendedName>
        <fullName evidence="12">Pyrin domain-containing protein</fullName>
    </recommendedName>
</protein>
<dbReference type="GO" id="GO:0045087">
    <property type="term" value="P:innate immune response"/>
    <property type="evidence" value="ECO:0007669"/>
    <property type="project" value="UniProtKB-KW"/>
</dbReference>
<dbReference type="GO" id="GO:0061702">
    <property type="term" value="C:canonical inflammasome complex"/>
    <property type="evidence" value="ECO:0007669"/>
    <property type="project" value="UniProtKB-SubCell"/>
</dbReference>
<dbReference type="PROSITE" id="PS50209">
    <property type="entry name" value="CARD"/>
    <property type="match status" value="1"/>
</dbReference>
<dbReference type="Pfam" id="PF02758">
    <property type="entry name" value="PYRIN"/>
    <property type="match status" value="1"/>
</dbReference>
<dbReference type="Gene3D" id="1.10.533.10">
    <property type="entry name" value="Death Domain, Fas"/>
    <property type="match status" value="2"/>
</dbReference>
<evidence type="ECO:0000256" key="3">
    <source>
        <dbReference type="ARBA" id="ARBA00022588"/>
    </source>
</evidence>
<dbReference type="InterPro" id="IPR051249">
    <property type="entry name" value="NLRP_Inflammasome"/>
</dbReference>
<keyword evidence="6" id="KW-1271">Inflammasome</keyword>